<reference evidence="3" key="1">
    <citation type="submission" date="2023-07" db="EMBL/GenBank/DDBJ databases">
        <title>Whole genome shotgun sequence of Streptomyces achromogenes subsp. rubradiris NBRC 14000.</title>
        <authorList>
            <person name="Komaki H."/>
            <person name="Tamura T."/>
        </authorList>
    </citation>
    <scope>NUCLEOTIDE SEQUENCE [LARGE SCALE GENOMIC DNA]</scope>
    <source>
        <strain evidence="3">NBRC 14000</strain>
    </source>
</reference>
<organism evidence="2 3">
    <name type="scientific">Streptomyces rubradiris</name>
    <name type="common">Streptomyces achromogenes subsp. rubradiris</name>
    <dbReference type="NCBI Taxonomy" id="285531"/>
    <lineage>
        <taxon>Bacteria</taxon>
        <taxon>Bacillati</taxon>
        <taxon>Actinomycetota</taxon>
        <taxon>Actinomycetes</taxon>
        <taxon>Kitasatosporales</taxon>
        <taxon>Streptomycetaceae</taxon>
        <taxon>Streptomyces</taxon>
    </lineage>
</organism>
<name>A0ABQ3RR18_STRRR</name>
<evidence type="ECO:0000313" key="2">
    <source>
        <dbReference type="EMBL" id="GHI58289.1"/>
    </source>
</evidence>
<evidence type="ECO:0000256" key="1">
    <source>
        <dbReference type="SAM" id="MobiDB-lite"/>
    </source>
</evidence>
<accession>A0ABQ3RR18</accession>
<proteinExistence type="predicted"/>
<evidence type="ECO:0000313" key="3">
    <source>
        <dbReference type="Proteomes" id="UP000646738"/>
    </source>
</evidence>
<sequence>MAEHAWTAGAARTESAVPRPPARRRCGPAVSVSAAAGLSGGHPVVRPAARAGAPGRDVTDAVLSLAGPRSRRIGKTVRAARAGRRDVPGAGGKPSVTSAPEPARGMRNAR</sequence>
<gene>
    <name evidence="2" type="ORF">Srubr_81350</name>
</gene>
<dbReference type="Proteomes" id="UP000646738">
    <property type="component" value="Unassembled WGS sequence"/>
</dbReference>
<feature type="region of interest" description="Disordered" evidence="1">
    <location>
        <begin position="1"/>
        <end position="24"/>
    </location>
</feature>
<dbReference type="EMBL" id="BNEA01000018">
    <property type="protein sequence ID" value="GHI58289.1"/>
    <property type="molecule type" value="Genomic_DNA"/>
</dbReference>
<protein>
    <submittedName>
        <fullName evidence="2">Uncharacterized protein</fullName>
    </submittedName>
</protein>
<dbReference type="RefSeq" id="WP_189997955.1">
    <property type="nucleotide sequence ID" value="NZ_BNCB01000018.1"/>
</dbReference>
<keyword evidence="3" id="KW-1185">Reference proteome</keyword>
<comment type="caution">
    <text evidence="2">The sequence shown here is derived from an EMBL/GenBank/DDBJ whole genome shotgun (WGS) entry which is preliminary data.</text>
</comment>
<feature type="region of interest" description="Disordered" evidence="1">
    <location>
        <begin position="72"/>
        <end position="110"/>
    </location>
</feature>